<feature type="transmembrane region" description="Helical" evidence="7">
    <location>
        <begin position="6"/>
        <end position="23"/>
    </location>
</feature>
<keyword evidence="5 7" id="KW-1133">Transmembrane helix</keyword>
<evidence type="ECO:0000256" key="1">
    <source>
        <dbReference type="ARBA" id="ARBA00004141"/>
    </source>
</evidence>
<keyword evidence="2" id="KW-0813">Transport</keyword>
<keyword evidence="4 7" id="KW-0812">Transmembrane</keyword>
<evidence type="ECO:0000313" key="9">
    <source>
        <dbReference type="Proteomes" id="UP000665026"/>
    </source>
</evidence>
<feature type="transmembrane region" description="Helical" evidence="7">
    <location>
        <begin position="198"/>
        <end position="216"/>
    </location>
</feature>
<sequence>MLDIFTIVAPVFLVVGAGYVAVWQGLFSDQAVDGLMVFSQKFAIPCLLFAAMAQLDLSTAFDPKVLFAYFASAIGCFCIGIAVAHHLFARPWPDSVAIGFAAMFANTVLLGLPVMERAYGVDALEANFTIVALNAATCYLIGISTMEFIQAKTRGRALVFTVANAMFHNSIMIGIALGLLVNVSGIAIPLIFADALDLMIRAALPAALFGMGGVLFRYKPEGDLRTILFLCGLSLMVQPAMAFGLAHLGVLETAKLRSVVVTAAMAPGINAYLFADMYGVARRVIATSVLIGTALTVITASFWLLVLP</sequence>
<feature type="transmembrane region" description="Helical" evidence="7">
    <location>
        <begin position="228"/>
        <end position="250"/>
    </location>
</feature>
<dbReference type="Pfam" id="PF03547">
    <property type="entry name" value="Mem_trans"/>
    <property type="match status" value="1"/>
</dbReference>
<name>A0A975I8Y4_9RHOB</name>
<feature type="transmembrane region" description="Helical" evidence="7">
    <location>
        <begin position="170"/>
        <end position="192"/>
    </location>
</feature>
<keyword evidence="6 7" id="KW-0472">Membrane</keyword>
<feature type="transmembrane region" description="Helical" evidence="7">
    <location>
        <begin position="96"/>
        <end position="115"/>
    </location>
</feature>
<evidence type="ECO:0000256" key="2">
    <source>
        <dbReference type="ARBA" id="ARBA00022448"/>
    </source>
</evidence>
<evidence type="ECO:0000313" key="8">
    <source>
        <dbReference type="EMBL" id="QTN37542.1"/>
    </source>
</evidence>
<keyword evidence="3" id="KW-1003">Cell membrane</keyword>
<gene>
    <name evidence="8" type="ORF">HZ995_11935</name>
</gene>
<dbReference type="EMBL" id="CP060010">
    <property type="protein sequence ID" value="QTN37542.1"/>
    <property type="molecule type" value="Genomic_DNA"/>
</dbReference>
<dbReference type="Proteomes" id="UP000665026">
    <property type="component" value="Chromosome"/>
</dbReference>
<protein>
    <submittedName>
        <fullName evidence="8">AEC family transporter</fullName>
    </submittedName>
</protein>
<feature type="transmembrane region" description="Helical" evidence="7">
    <location>
        <begin position="67"/>
        <end position="89"/>
    </location>
</feature>
<feature type="transmembrane region" description="Helical" evidence="7">
    <location>
        <begin position="127"/>
        <end position="149"/>
    </location>
</feature>
<reference evidence="8" key="1">
    <citation type="submission" date="2020-07" db="EMBL/GenBank/DDBJ databases">
        <title>Genome sequences of bacteria associated with the marine, planktonic diatom Thalassiosira profunda strain ECT2AJA-044.</title>
        <authorList>
            <person name="Gargas C.B."/>
            <person name="Roberts W.R."/>
            <person name="Alverson A.J."/>
        </authorList>
    </citation>
    <scope>NUCLEOTIDE SEQUENCE</scope>
    <source>
        <strain evidence="8">ECT2AJA-044</strain>
    </source>
</reference>
<comment type="subcellular location">
    <subcellularLocation>
        <location evidence="1">Membrane</location>
        <topology evidence="1">Multi-pass membrane protein</topology>
    </subcellularLocation>
</comment>
<accession>A0A975I8Y4</accession>
<evidence type="ECO:0000256" key="3">
    <source>
        <dbReference type="ARBA" id="ARBA00022475"/>
    </source>
</evidence>
<dbReference type="AlphaFoldDB" id="A0A975I8Y4"/>
<dbReference type="InterPro" id="IPR004776">
    <property type="entry name" value="Mem_transp_PIN-like"/>
</dbReference>
<proteinExistence type="predicted"/>
<dbReference type="PANTHER" id="PTHR36838:SF3">
    <property type="entry name" value="TRANSPORTER AUXIN EFFLUX CARRIER EC FAMILY"/>
    <property type="match status" value="1"/>
</dbReference>
<evidence type="ECO:0000256" key="6">
    <source>
        <dbReference type="ARBA" id="ARBA00023136"/>
    </source>
</evidence>
<dbReference type="GO" id="GO:0016020">
    <property type="term" value="C:membrane"/>
    <property type="evidence" value="ECO:0007669"/>
    <property type="project" value="UniProtKB-SubCell"/>
</dbReference>
<evidence type="ECO:0000256" key="7">
    <source>
        <dbReference type="SAM" id="Phobius"/>
    </source>
</evidence>
<dbReference type="GO" id="GO:0055085">
    <property type="term" value="P:transmembrane transport"/>
    <property type="evidence" value="ECO:0007669"/>
    <property type="project" value="InterPro"/>
</dbReference>
<feature type="transmembrane region" description="Helical" evidence="7">
    <location>
        <begin position="256"/>
        <end position="275"/>
    </location>
</feature>
<organism evidence="8 9">
    <name type="scientific">Cognatishimia activa</name>
    <dbReference type="NCBI Taxonomy" id="1715691"/>
    <lineage>
        <taxon>Bacteria</taxon>
        <taxon>Pseudomonadati</taxon>
        <taxon>Pseudomonadota</taxon>
        <taxon>Alphaproteobacteria</taxon>
        <taxon>Rhodobacterales</taxon>
        <taxon>Paracoccaceae</taxon>
        <taxon>Cognatishimia</taxon>
    </lineage>
</organism>
<evidence type="ECO:0000256" key="5">
    <source>
        <dbReference type="ARBA" id="ARBA00022989"/>
    </source>
</evidence>
<dbReference type="PANTHER" id="PTHR36838">
    <property type="entry name" value="AUXIN EFFLUX CARRIER FAMILY PROTEIN"/>
    <property type="match status" value="1"/>
</dbReference>
<dbReference type="KEGG" id="cact:HZ995_11935"/>
<feature type="transmembrane region" description="Helical" evidence="7">
    <location>
        <begin position="284"/>
        <end position="306"/>
    </location>
</feature>
<evidence type="ECO:0000256" key="4">
    <source>
        <dbReference type="ARBA" id="ARBA00022692"/>
    </source>
</evidence>